<feature type="transmembrane region" description="Helical" evidence="6">
    <location>
        <begin position="209"/>
        <end position="228"/>
    </location>
</feature>
<keyword evidence="5 6" id="KW-0472">Membrane</keyword>
<proteinExistence type="predicted"/>
<dbReference type="InterPro" id="IPR036259">
    <property type="entry name" value="MFS_trans_sf"/>
</dbReference>
<name>A0A369J792_HYPMA</name>
<dbReference type="GO" id="GO:0022857">
    <property type="term" value="F:transmembrane transporter activity"/>
    <property type="evidence" value="ECO:0007669"/>
    <property type="project" value="InterPro"/>
</dbReference>
<evidence type="ECO:0000256" key="1">
    <source>
        <dbReference type="ARBA" id="ARBA00004141"/>
    </source>
</evidence>
<feature type="transmembrane region" description="Helical" evidence="6">
    <location>
        <begin position="172"/>
        <end position="197"/>
    </location>
</feature>
<dbReference type="SUPFAM" id="SSF103473">
    <property type="entry name" value="MFS general substrate transporter"/>
    <property type="match status" value="1"/>
</dbReference>
<comment type="subcellular location">
    <subcellularLocation>
        <location evidence="1">Membrane</location>
        <topology evidence="1">Multi-pass membrane protein</topology>
    </subcellularLocation>
</comment>
<feature type="transmembrane region" description="Helical" evidence="6">
    <location>
        <begin position="113"/>
        <end position="131"/>
    </location>
</feature>
<dbReference type="GO" id="GO:0016020">
    <property type="term" value="C:membrane"/>
    <property type="evidence" value="ECO:0007669"/>
    <property type="project" value="UniProtKB-SubCell"/>
</dbReference>
<feature type="transmembrane region" description="Helical" evidence="6">
    <location>
        <begin position="368"/>
        <end position="390"/>
    </location>
</feature>
<feature type="transmembrane region" description="Helical" evidence="6">
    <location>
        <begin position="436"/>
        <end position="456"/>
    </location>
</feature>
<dbReference type="EMBL" id="LUEZ02000181">
    <property type="protein sequence ID" value="RDB15354.1"/>
    <property type="molecule type" value="Genomic_DNA"/>
</dbReference>
<dbReference type="FunFam" id="1.20.1250.20:FF:000013">
    <property type="entry name" value="MFS general substrate transporter"/>
    <property type="match status" value="1"/>
</dbReference>
<keyword evidence="3 6" id="KW-0812">Transmembrane</keyword>
<feature type="transmembrane region" description="Helical" evidence="6">
    <location>
        <begin position="279"/>
        <end position="299"/>
    </location>
</feature>
<evidence type="ECO:0008006" key="9">
    <source>
        <dbReference type="Google" id="ProtNLM"/>
    </source>
</evidence>
<feature type="transmembrane region" description="Helical" evidence="6">
    <location>
        <begin position="85"/>
        <end position="106"/>
    </location>
</feature>
<feature type="transmembrane region" description="Helical" evidence="6">
    <location>
        <begin position="402"/>
        <end position="424"/>
    </location>
</feature>
<organism evidence="7 8">
    <name type="scientific">Hypsizygus marmoreus</name>
    <name type="common">White beech mushroom</name>
    <name type="synonym">Agaricus marmoreus</name>
    <dbReference type="NCBI Taxonomy" id="39966"/>
    <lineage>
        <taxon>Eukaryota</taxon>
        <taxon>Fungi</taxon>
        <taxon>Dikarya</taxon>
        <taxon>Basidiomycota</taxon>
        <taxon>Agaricomycotina</taxon>
        <taxon>Agaricomycetes</taxon>
        <taxon>Agaricomycetidae</taxon>
        <taxon>Agaricales</taxon>
        <taxon>Tricholomatineae</taxon>
        <taxon>Lyophyllaceae</taxon>
        <taxon>Hypsizygus</taxon>
    </lineage>
</organism>
<keyword evidence="4 6" id="KW-1133">Transmembrane helix</keyword>
<reference evidence="7" key="1">
    <citation type="submission" date="2018-04" db="EMBL/GenBank/DDBJ databases">
        <title>Whole genome sequencing of Hypsizygus marmoreus.</title>
        <authorList>
            <person name="Choi I.-G."/>
            <person name="Min B."/>
            <person name="Kim J.-G."/>
            <person name="Kim S."/>
            <person name="Oh Y.-L."/>
            <person name="Kong W.-S."/>
            <person name="Park H."/>
            <person name="Jeong J."/>
            <person name="Song E.-S."/>
        </authorList>
    </citation>
    <scope>NUCLEOTIDE SEQUENCE [LARGE SCALE GENOMIC DNA]</scope>
    <source>
        <strain evidence="7">51987-8</strain>
    </source>
</reference>
<evidence type="ECO:0000256" key="2">
    <source>
        <dbReference type="ARBA" id="ARBA00022448"/>
    </source>
</evidence>
<accession>A0A369J792</accession>
<dbReference type="InterPro" id="IPR011701">
    <property type="entry name" value="MFS"/>
</dbReference>
<evidence type="ECO:0000313" key="8">
    <source>
        <dbReference type="Proteomes" id="UP000076154"/>
    </source>
</evidence>
<keyword evidence="2" id="KW-0813">Transport</keyword>
<dbReference type="AlphaFoldDB" id="A0A369J792"/>
<keyword evidence="8" id="KW-1185">Reference proteome</keyword>
<evidence type="ECO:0000256" key="6">
    <source>
        <dbReference type="SAM" id="Phobius"/>
    </source>
</evidence>
<evidence type="ECO:0000313" key="7">
    <source>
        <dbReference type="EMBL" id="RDB15354.1"/>
    </source>
</evidence>
<feature type="transmembrane region" description="Helical" evidence="6">
    <location>
        <begin position="137"/>
        <end position="160"/>
    </location>
</feature>
<dbReference type="OrthoDB" id="2962993at2759"/>
<dbReference type="PANTHER" id="PTHR43791:SF48">
    <property type="entry name" value="TRANSPORTER, PUTATIVE (AFU_ORTHOLOGUE AFUA_4G01000)-RELATED"/>
    <property type="match status" value="1"/>
</dbReference>
<evidence type="ECO:0000256" key="4">
    <source>
        <dbReference type="ARBA" id="ARBA00022989"/>
    </source>
</evidence>
<comment type="caution">
    <text evidence="7">The sequence shown here is derived from an EMBL/GenBank/DDBJ whole genome shotgun (WGS) entry which is preliminary data.</text>
</comment>
<dbReference type="Pfam" id="PF07690">
    <property type="entry name" value="MFS_1"/>
    <property type="match status" value="1"/>
</dbReference>
<evidence type="ECO:0000256" key="5">
    <source>
        <dbReference type="ARBA" id="ARBA00023136"/>
    </source>
</evidence>
<evidence type="ECO:0000256" key="3">
    <source>
        <dbReference type="ARBA" id="ARBA00022692"/>
    </source>
</evidence>
<dbReference type="FunFam" id="1.20.1250.20:FF:000018">
    <property type="entry name" value="MFS transporter permease"/>
    <property type="match status" value="1"/>
</dbReference>
<dbReference type="Proteomes" id="UP000076154">
    <property type="component" value="Unassembled WGS sequence"/>
</dbReference>
<dbReference type="Gene3D" id="1.20.1250.20">
    <property type="entry name" value="MFS general substrate transporter like domains"/>
    <property type="match status" value="2"/>
</dbReference>
<dbReference type="PANTHER" id="PTHR43791">
    <property type="entry name" value="PERMEASE-RELATED"/>
    <property type="match status" value="1"/>
</dbReference>
<feature type="transmembrane region" description="Helical" evidence="6">
    <location>
        <begin position="344"/>
        <end position="362"/>
    </location>
</feature>
<dbReference type="InParanoid" id="A0A369J792"/>
<protein>
    <recommendedName>
        <fullName evidence="9">Major facilitator superfamily (MFS) profile domain-containing protein</fullName>
    </recommendedName>
</protein>
<sequence>MSFDHEKESSEEKASSQNVVRVDLDVATVELGTEAERRLLRKLDWTLIPLFTLIFCLNFVDRTAIGNAKIAGLEKDLHMHGFDYNVMLTIFYVLFVFLEVPCNLALKRFGSIFLALMVIVFGLATLCTAFVKSYSGLIVTRVFLAMAEAGTLPGLTYILSRFYRRSEFVLRVGMFFGVAPCIAGAFGGLLSSGILATDDIGSIKSWRKIFLVEGIITTGFGSICVFIIPADPQHTRMFNPAERALALARIDADQPVRTQGRKEPTSLALVWRAFNFNSILCALAYLMINISFQGLAIFLPTVVSNLGKFTTVQAQLRTVPPYLVAICWVLGVSYLGYRLKKRFIPILMSMPLVVIGYALSVGTKDTNARYAACFLAIAGLTPSAPVFLAWGTDNAAPDTVRAATTAVIPCIGGLGAIIAVWTYIPSDAPDYYNGNSLNLATSSAVCCLAVIGALYVRWENGKRERGERDHRLEGKSREEIEQLGSLHPSFRYQI</sequence>
<feature type="transmembrane region" description="Helical" evidence="6">
    <location>
        <begin position="45"/>
        <end position="65"/>
    </location>
</feature>
<feature type="transmembrane region" description="Helical" evidence="6">
    <location>
        <begin position="319"/>
        <end position="337"/>
    </location>
</feature>
<gene>
    <name evidence="7" type="ORF">Hypma_004653</name>
</gene>